<feature type="compositionally biased region" description="Basic and acidic residues" evidence="1">
    <location>
        <begin position="32"/>
        <end position="49"/>
    </location>
</feature>
<reference evidence="2" key="1">
    <citation type="submission" date="2015-10" db="EMBL/GenBank/DDBJ databases">
        <authorList>
            <person name="Regsiter A."/>
            <person name="william w."/>
        </authorList>
    </citation>
    <scope>NUCLEOTIDE SEQUENCE</scope>
    <source>
        <strain evidence="2">Montdore</strain>
    </source>
</reference>
<keyword evidence="3" id="KW-1185">Reference proteome</keyword>
<feature type="compositionally biased region" description="Low complexity" evidence="1">
    <location>
        <begin position="722"/>
        <end position="736"/>
    </location>
</feature>
<name>A0A292PJ33_9PEZI</name>
<evidence type="ECO:0000256" key="1">
    <source>
        <dbReference type="SAM" id="MobiDB-lite"/>
    </source>
</evidence>
<feature type="region of interest" description="Disordered" evidence="1">
    <location>
        <begin position="719"/>
        <end position="746"/>
    </location>
</feature>
<dbReference type="Proteomes" id="UP001412239">
    <property type="component" value="Unassembled WGS sequence"/>
</dbReference>
<evidence type="ECO:0000313" key="2">
    <source>
        <dbReference type="EMBL" id="CUS07114.1"/>
    </source>
</evidence>
<dbReference type="EMBL" id="LN891247">
    <property type="protein sequence ID" value="CUS07114.1"/>
    <property type="molecule type" value="Genomic_DNA"/>
</dbReference>
<dbReference type="AlphaFoldDB" id="A0A292PJ33"/>
<proteinExistence type="predicted"/>
<evidence type="ECO:0000313" key="3">
    <source>
        <dbReference type="Proteomes" id="UP001412239"/>
    </source>
</evidence>
<organism evidence="2 3">
    <name type="scientific">Tuber aestivum</name>
    <name type="common">summer truffle</name>
    <dbReference type="NCBI Taxonomy" id="59557"/>
    <lineage>
        <taxon>Eukaryota</taxon>
        <taxon>Fungi</taxon>
        <taxon>Dikarya</taxon>
        <taxon>Ascomycota</taxon>
        <taxon>Pezizomycotina</taxon>
        <taxon>Pezizomycetes</taxon>
        <taxon>Pezizales</taxon>
        <taxon>Tuberaceae</taxon>
        <taxon>Tuber</taxon>
    </lineage>
</organism>
<protein>
    <submittedName>
        <fullName evidence="2">Uncharacterized protein</fullName>
    </submittedName>
</protein>
<feature type="region of interest" description="Disordered" evidence="1">
    <location>
        <begin position="1"/>
        <end position="49"/>
    </location>
</feature>
<feature type="region of interest" description="Disordered" evidence="1">
    <location>
        <begin position="312"/>
        <end position="338"/>
    </location>
</feature>
<gene>
    <name evidence="2" type="ORF">GSTUAT00008794001</name>
</gene>
<sequence length="746" mass="80843">MTNAKSKKKKADEKESNTPPSSSALIICRNKGKIEERGGGEKKKKEKGQRWRRGEGVIETIILLRPRLKVFPSRVEFADFALRHWRYISSFHGPWLQLPPEVLESLAHSNYQAPRPRPIDPAVLYDLVKIRKLIDDATNLAVRAASGIASSTLLKDGGLLGGSAAGVLGLGIAGGGPAPRLSRERKHRMRELATQKLAKAYKLDEIAASVATMQSASSLEEVASLVLDRNPGDPDAKYVHFFHEKIPSRMLAKCTSLKPLDDVINERPAEGAPLRTRAVTKGFKDDFIGAAQDLTHALSISRPRSLHDLGMEVATRGGSGSGGSGPPRKTEEEDQPSSLEAQLLFHRASTYLTIACQNIEPSLTPKANASAVPEEVAQAEALKRGTAAKAVRTNAKRALRDYIKFLSTFDYTPGLPPETTEEFMRSVEREVNKASDLSTSSTRSDTKKFLEILYRQTGNGSYQPHTPHHHANISNPLPSTLLPQLPVYQVSALFNSPQPSTLPPYPSTLLITTNGSTYTSTPNSTPRTSTSSTLTAAAAALLADGGEAITYHPLLTDALHSLLLCHVLIQTPIKEILRHAHMVARLARVCDGYPIFLSPRSPARADWIEVLRRTNNFVGLESTWEALCSPAPLPGTPPSPVGDGDVGLELERAAAALVGGGRAMHQHAPAVQPKRWAQEDGGKEYPISTDRAAVVSRWVREGMKKERERLAVATLAKNSMHTNGSGTGSPATPTTPVVEGVEELQV</sequence>
<accession>A0A292PJ33</accession>